<dbReference type="Gene3D" id="3.40.50.1860">
    <property type="match status" value="1"/>
</dbReference>
<dbReference type="InterPro" id="IPR001920">
    <property type="entry name" value="Asp/Glu_race"/>
</dbReference>
<name>A0ABW8MAT8_9BURK</name>
<reference evidence="1 2" key="1">
    <citation type="submission" date="2024-11" db="EMBL/GenBank/DDBJ databases">
        <title>Using genomics to understand microbial adaptation to soil warming.</title>
        <authorList>
            <person name="Deangelis K.M. PhD."/>
        </authorList>
    </citation>
    <scope>NUCLEOTIDE SEQUENCE [LARGE SCALE GENOMIC DNA]</scope>
    <source>
        <strain evidence="1 2">GAS97</strain>
    </source>
</reference>
<dbReference type="RefSeq" id="WP_404604453.1">
    <property type="nucleotide sequence ID" value="NZ_JBIYDN010000002.1"/>
</dbReference>
<organism evidence="1 2">
    <name type="scientific">Caballeronia udeis</name>
    <dbReference type="NCBI Taxonomy" id="1232866"/>
    <lineage>
        <taxon>Bacteria</taxon>
        <taxon>Pseudomonadati</taxon>
        <taxon>Pseudomonadota</taxon>
        <taxon>Betaproteobacteria</taxon>
        <taxon>Burkholderiales</taxon>
        <taxon>Burkholderiaceae</taxon>
        <taxon>Caballeronia</taxon>
    </lineage>
</organism>
<comment type="caution">
    <text evidence="1">The sequence shown here is derived from an EMBL/GenBank/DDBJ whole genome shotgun (WGS) entry which is preliminary data.</text>
</comment>
<evidence type="ECO:0000313" key="1">
    <source>
        <dbReference type="EMBL" id="MFK4440765.1"/>
    </source>
</evidence>
<sequence>MLFSDDSRAPRSSDPDGVFHGGKSVYGASLGILMLDARFPRIPGDMGNAGTWPFPVLYKVVRGASPELVVRRGAEGTLPLFIDASRELVDIGADGITTNCGFLALFQKELQEAVPVPVLTSSLLQIAQVARTLPPGKRVGVVTISAGTLTARHLEAAGAPADTPIVGTDNGLEFSRVILGNELRLDRAAAERDVVNAALALKEAHPDVGAIVLECTNMCPYTASVRRATGLPVFDIYSLVHWFQLGLAPHSF</sequence>
<gene>
    <name evidence="1" type="ORF">ABH943_000771</name>
</gene>
<dbReference type="Proteomes" id="UP001620514">
    <property type="component" value="Unassembled WGS sequence"/>
</dbReference>
<protein>
    <submittedName>
        <fullName evidence="1">Asp/Glu/hydantoin racemase</fullName>
    </submittedName>
</protein>
<dbReference type="NCBIfam" id="NF005679">
    <property type="entry name" value="PRK07475.1"/>
    <property type="match status" value="1"/>
</dbReference>
<accession>A0ABW8MAT8</accession>
<evidence type="ECO:0000313" key="2">
    <source>
        <dbReference type="Proteomes" id="UP001620514"/>
    </source>
</evidence>
<dbReference type="EMBL" id="JBIYDN010000002">
    <property type="protein sequence ID" value="MFK4440765.1"/>
    <property type="molecule type" value="Genomic_DNA"/>
</dbReference>
<proteinExistence type="predicted"/>
<keyword evidence="2" id="KW-1185">Reference proteome</keyword>